<dbReference type="NCBIfam" id="TIGR04057">
    <property type="entry name" value="SusC_RagA_signa"/>
    <property type="match status" value="1"/>
</dbReference>
<organism evidence="15 16">
    <name type="scientific">Mariniphaga anaerophila</name>
    <dbReference type="NCBI Taxonomy" id="1484053"/>
    <lineage>
        <taxon>Bacteria</taxon>
        <taxon>Pseudomonadati</taxon>
        <taxon>Bacteroidota</taxon>
        <taxon>Bacteroidia</taxon>
        <taxon>Marinilabiliales</taxon>
        <taxon>Prolixibacteraceae</taxon>
        <taxon>Mariniphaga</taxon>
    </lineage>
</organism>
<evidence type="ECO:0000256" key="2">
    <source>
        <dbReference type="ARBA" id="ARBA00022448"/>
    </source>
</evidence>
<evidence type="ECO:0000256" key="10">
    <source>
        <dbReference type="PROSITE-ProRule" id="PRU01360"/>
    </source>
</evidence>
<dbReference type="GO" id="GO:0009279">
    <property type="term" value="C:cell outer membrane"/>
    <property type="evidence" value="ECO:0007669"/>
    <property type="project" value="UniProtKB-SubCell"/>
</dbReference>
<evidence type="ECO:0000256" key="11">
    <source>
        <dbReference type="RuleBase" id="RU003357"/>
    </source>
</evidence>
<dbReference type="PANTHER" id="PTHR30069:SF29">
    <property type="entry name" value="HEMOGLOBIN AND HEMOGLOBIN-HAPTOGLOBIN-BINDING PROTEIN 1-RELATED"/>
    <property type="match status" value="1"/>
</dbReference>
<evidence type="ECO:0000256" key="12">
    <source>
        <dbReference type="SAM" id="SignalP"/>
    </source>
</evidence>
<evidence type="ECO:0000256" key="9">
    <source>
        <dbReference type="ARBA" id="ARBA00023237"/>
    </source>
</evidence>
<evidence type="ECO:0000259" key="13">
    <source>
        <dbReference type="Pfam" id="PF00593"/>
    </source>
</evidence>
<keyword evidence="8" id="KW-0675">Receptor</keyword>
<dbReference type="Pfam" id="PF00593">
    <property type="entry name" value="TonB_dep_Rec_b-barrel"/>
    <property type="match status" value="1"/>
</dbReference>
<keyword evidence="9 10" id="KW-0998">Cell outer membrane</keyword>
<dbReference type="EMBL" id="FQUM01000012">
    <property type="protein sequence ID" value="SHF89740.1"/>
    <property type="molecule type" value="Genomic_DNA"/>
</dbReference>
<keyword evidence="5 12" id="KW-0732">Signal</keyword>
<dbReference type="Gene3D" id="2.60.40.1120">
    <property type="entry name" value="Carboxypeptidase-like, regulatory domain"/>
    <property type="match status" value="1"/>
</dbReference>
<dbReference type="SUPFAM" id="SSF49464">
    <property type="entry name" value="Carboxypeptidase regulatory domain-like"/>
    <property type="match status" value="1"/>
</dbReference>
<gene>
    <name evidence="15" type="ORF">SAMN05444274_11222</name>
</gene>
<evidence type="ECO:0000256" key="1">
    <source>
        <dbReference type="ARBA" id="ARBA00004571"/>
    </source>
</evidence>
<evidence type="ECO:0000256" key="7">
    <source>
        <dbReference type="ARBA" id="ARBA00023136"/>
    </source>
</evidence>
<dbReference type="Pfam" id="PF07715">
    <property type="entry name" value="Plug"/>
    <property type="match status" value="1"/>
</dbReference>
<dbReference type="NCBIfam" id="TIGR04056">
    <property type="entry name" value="OMP_RagA_SusC"/>
    <property type="match status" value="1"/>
</dbReference>
<dbReference type="Proteomes" id="UP000184164">
    <property type="component" value="Unassembled WGS sequence"/>
</dbReference>
<feature type="signal peptide" evidence="12">
    <location>
        <begin position="1"/>
        <end position="21"/>
    </location>
</feature>
<evidence type="ECO:0000256" key="8">
    <source>
        <dbReference type="ARBA" id="ARBA00023170"/>
    </source>
</evidence>
<dbReference type="Gene3D" id="2.40.170.20">
    <property type="entry name" value="TonB-dependent receptor, beta-barrel domain"/>
    <property type="match status" value="1"/>
</dbReference>
<dbReference type="InterPro" id="IPR037066">
    <property type="entry name" value="Plug_dom_sf"/>
</dbReference>
<dbReference type="OrthoDB" id="1095312at2"/>
<dbReference type="RefSeq" id="WP_073003322.1">
    <property type="nucleotide sequence ID" value="NZ_FQUM01000012.1"/>
</dbReference>
<dbReference type="PROSITE" id="PS52016">
    <property type="entry name" value="TONB_DEPENDENT_REC_3"/>
    <property type="match status" value="1"/>
</dbReference>
<dbReference type="SUPFAM" id="SSF56935">
    <property type="entry name" value="Porins"/>
    <property type="match status" value="1"/>
</dbReference>
<comment type="similarity">
    <text evidence="10 11">Belongs to the TonB-dependent receptor family.</text>
</comment>
<evidence type="ECO:0000256" key="4">
    <source>
        <dbReference type="ARBA" id="ARBA00022692"/>
    </source>
</evidence>
<sequence>MIKNFYFLLITIFVFSANVLAQQKSVTGTVTDDKDIPLPGVTILVKGTTNGAITDIDGNYSIGGLNEQDVLVFSFLGMKTQEVTYSGQGNINVTLEVDAFGLDEVIAIGYGTVDKKELTTSVTHISEADFLNIPSTNPIMQIQGKVAGVQIERTGASDPNAGESIQIRGAGSRTAGTGPLVVIDGIPGGDLKNVDNNDIESIDILKGGAAAAIYGTRAANGVIIVTTKGGKVSDRIQVDYSGYITTEMIKNELELLSADEFLELGISKDEGARTNWFDELTTNFPMSHSHSLALSSGNSRTQYRASVLYRDYDGIDIATAREEYGARVNIHHTAFENLLEFDLNIAPRFVKEKLTEYGAFYQAIHLNPTLPVMDPDNPNEYNFIVAHDTWNPVEQLKLEKREASRKYFTGSGKVQLNLLPNLNTSLMYAVESNDRQYNFFSPSNSTESKNNSRRGEASRELENWDNKILDWLGNYIYESDDFVARILGGYSYQYFHYSTFSAKNYDFPSDALTYNDLGSGLYLKEGRAEIGSDRNSSTIIAFFGRANLSYQDKYFLSGSMRREGSSKFGANNKWGWFPGVSVGWRLTGEEFMQTQRLFDELKLRADYGVTGNQGFPSYRAQKLYSGAGNYFTMGQWIQGFGPGNNYNPDLQWERSINFNVGVDFSMLNNHLSGSLEYYNRTSDGLLGEYDVAVPPNIHTQTWVNVGKIKNEGAELSLNAILINKRDFGYNVNAVAAYNKNWLVSFSNDIYEAGQVYLNTLPAPGSPGPTMLLEEGSEIGSWYMFKHAGIDENGMLLAYKKVDGEFTDEKQLIQGLEHDQKYHAGTAVPKVTASLNNSFRYKNFDLNLYFRGAFGHKILNEKNMYFGLKAFEGANLLRKAYFPADKGIQLYEVNDAKKISDFFLQKGDYVKLDVVSLGYTFKNVKNISNLRFYFSGKNMFLFTKYDGIDPELAPITGLEPGRETQAYYPVSRTLTLGVQASF</sequence>
<dbReference type="InterPro" id="IPR000531">
    <property type="entry name" value="Beta-barrel_TonB"/>
</dbReference>
<proteinExistence type="inferred from homology"/>
<keyword evidence="2 10" id="KW-0813">Transport</keyword>
<dbReference type="PANTHER" id="PTHR30069">
    <property type="entry name" value="TONB-DEPENDENT OUTER MEMBRANE RECEPTOR"/>
    <property type="match status" value="1"/>
</dbReference>
<evidence type="ECO:0000256" key="5">
    <source>
        <dbReference type="ARBA" id="ARBA00022729"/>
    </source>
</evidence>
<dbReference type="InterPro" id="IPR012910">
    <property type="entry name" value="Plug_dom"/>
</dbReference>
<keyword evidence="16" id="KW-1185">Reference proteome</keyword>
<dbReference type="STRING" id="1484053.SAMN05444274_11222"/>
<dbReference type="Gene3D" id="2.170.130.10">
    <property type="entry name" value="TonB-dependent receptor, plug domain"/>
    <property type="match status" value="1"/>
</dbReference>
<evidence type="ECO:0000256" key="3">
    <source>
        <dbReference type="ARBA" id="ARBA00022452"/>
    </source>
</evidence>
<dbReference type="AlphaFoldDB" id="A0A1M5FDV9"/>
<evidence type="ECO:0000256" key="6">
    <source>
        <dbReference type="ARBA" id="ARBA00023077"/>
    </source>
</evidence>
<dbReference type="InterPro" id="IPR023996">
    <property type="entry name" value="TonB-dep_OMP_SusC/RagA"/>
</dbReference>
<dbReference type="InterPro" id="IPR036942">
    <property type="entry name" value="Beta-barrel_TonB_sf"/>
</dbReference>
<evidence type="ECO:0000259" key="14">
    <source>
        <dbReference type="Pfam" id="PF07715"/>
    </source>
</evidence>
<dbReference type="GO" id="GO:0015344">
    <property type="term" value="F:siderophore uptake transmembrane transporter activity"/>
    <property type="evidence" value="ECO:0007669"/>
    <property type="project" value="TreeGrafter"/>
</dbReference>
<name>A0A1M5FDV9_9BACT</name>
<dbReference type="InterPro" id="IPR039426">
    <property type="entry name" value="TonB-dep_rcpt-like"/>
</dbReference>
<protein>
    <submittedName>
        <fullName evidence="15">TonB-linked outer membrane protein, SusC/RagA family</fullName>
    </submittedName>
</protein>
<comment type="subcellular location">
    <subcellularLocation>
        <location evidence="1 10">Cell outer membrane</location>
        <topology evidence="1 10">Multi-pass membrane protein</topology>
    </subcellularLocation>
</comment>
<keyword evidence="6 11" id="KW-0798">TonB box</keyword>
<evidence type="ECO:0000313" key="16">
    <source>
        <dbReference type="Proteomes" id="UP000184164"/>
    </source>
</evidence>
<dbReference type="FunFam" id="2.60.40.1120:FF:000003">
    <property type="entry name" value="Outer membrane protein Omp121"/>
    <property type="match status" value="1"/>
</dbReference>
<reference evidence="15 16" key="1">
    <citation type="submission" date="2016-11" db="EMBL/GenBank/DDBJ databases">
        <authorList>
            <person name="Jaros S."/>
            <person name="Januszkiewicz K."/>
            <person name="Wedrychowicz H."/>
        </authorList>
    </citation>
    <scope>NUCLEOTIDE SEQUENCE [LARGE SCALE GENOMIC DNA]</scope>
    <source>
        <strain evidence="15 16">DSM 26910</strain>
    </source>
</reference>
<evidence type="ECO:0000313" key="15">
    <source>
        <dbReference type="EMBL" id="SHF89740.1"/>
    </source>
</evidence>
<dbReference type="Pfam" id="PF13715">
    <property type="entry name" value="CarbopepD_reg_2"/>
    <property type="match status" value="1"/>
</dbReference>
<keyword evidence="4 10" id="KW-0812">Transmembrane</keyword>
<feature type="domain" description="TonB-dependent receptor plug" evidence="14">
    <location>
        <begin position="114"/>
        <end position="222"/>
    </location>
</feature>
<feature type="domain" description="TonB-dependent receptor-like beta-barrel" evidence="13">
    <location>
        <begin position="417"/>
        <end position="937"/>
    </location>
</feature>
<dbReference type="InterPro" id="IPR023997">
    <property type="entry name" value="TonB-dep_OMP_SusC/RagA_CS"/>
</dbReference>
<dbReference type="GO" id="GO:0044718">
    <property type="term" value="P:siderophore transmembrane transport"/>
    <property type="evidence" value="ECO:0007669"/>
    <property type="project" value="TreeGrafter"/>
</dbReference>
<dbReference type="InterPro" id="IPR008969">
    <property type="entry name" value="CarboxyPept-like_regulatory"/>
</dbReference>
<feature type="chain" id="PRO_5012296413" evidence="12">
    <location>
        <begin position="22"/>
        <end position="981"/>
    </location>
</feature>
<accession>A0A1M5FDV9</accession>
<keyword evidence="7 10" id="KW-0472">Membrane</keyword>
<keyword evidence="3 10" id="KW-1134">Transmembrane beta strand</keyword>